<proteinExistence type="predicted"/>
<comment type="caution">
    <text evidence="1">The sequence shown here is derived from an EMBL/GenBank/DDBJ whole genome shotgun (WGS) entry which is preliminary data.</text>
</comment>
<organism evidence="1 2">
    <name type="scientific">Coniophora puteana (strain RWD-64-598)</name>
    <name type="common">Brown rot fungus</name>
    <dbReference type="NCBI Taxonomy" id="741705"/>
    <lineage>
        <taxon>Eukaryota</taxon>
        <taxon>Fungi</taxon>
        <taxon>Dikarya</taxon>
        <taxon>Basidiomycota</taxon>
        <taxon>Agaricomycotina</taxon>
        <taxon>Agaricomycetes</taxon>
        <taxon>Agaricomycetidae</taxon>
        <taxon>Boletales</taxon>
        <taxon>Coniophorineae</taxon>
        <taxon>Coniophoraceae</taxon>
        <taxon>Coniophora</taxon>
    </lineage>
</organism>
<dbReference type="Proteomes" id="UP000053558">
    <property type="component" value="Unassembled WGS sequence"/>
</dbReference>
<protein>
    <submittedName>
        <fullName evidence="1">Uncharacterized protein</fullName>
    </submittedName>
</protein>
<name>A0A5M3MXL8_CONPW</name>
<keyword evidence="2" id="KW-1185">Reference proteome</keyword>
<dbReference type="GeneID" id="19204861"/>
<evidence type="ECO:0000313" key="2">
    <source>
        <dbReference type="Proteomes" id="UP000053558"/>
    </source>
</evidence>
<dbReference type="RefSeq" id="XP_007765717.1">
    <property type="nucleotide sequence ID" value="XM_007767527.1"/>
</dbReference>
<gene>
    <name evidence="1" type="ORF">CONPUDRAFT_163123</name>
</gene>
<sequence>MLTTHDTPPSSSRNVASASLSGLSTFFITAPAVSSASSALNFFPSPLHTMRITVNKEDVRKATFTDDTGRVLFHCETPWKFGTRHTADHRGGDDVVVGTIDWRWPESATFTIRGMVVESKRFG</sequence>
<dbReference type="AlphaFoldDB" id="A0A5M3MXL8"/>
<reference evidence="2" key="1">
    <citation type="journal article" date="2012" name="Science">
        <title>The Paleozoic origin of enzymatic lignin decomposition reconstructed from 31 fungal genomes.</title>
        <authorList>
            <person name="Floudas D."/>
            <person name="Binder M."/>
            <person name="Riley R."/>
            <person name="Barry K."/>
            <person name="Blanchette R.A."/>
            <person name="Henrissat B."/>
            <person name="Martinez A.T."/>
            <person name="Otillar R."/>
            <person name="Spatafora J.W."/>
            <person name="Yadav J.S."/>
            <person name="Aerts A."/>
            <person name="Benoit I."/>
            <person name="Boyd A."/>
            <person name="Carlson A."/>
            <person name="Copeland A."/>
            <person name="Coutinho P.M."/>
            <person name="de Vries R.P."/>
            <person name="Ferreira P."/>
            <person name="Findley K."/>
            <person name="Foster B."/>
            <person name="Gaskell J."/>
            <person name="Glotzer D."/>
            <person name="Gorecki P."/>
            <person name="Heitman J."/>
            <person name="Hesse C."/>
            <person name="Hori C."/>
            <person name="Igarashi K."/>
            <person name="Jurgens J.A."/>
            <person name="Kallen N."/>
            <person name="Kersten P."/>
            <person name="Kohler A."/>
            <person name="Kuees U."/>
            <person name="Kumar T.K.A."/>
            <person name="Kuo A."/>
            <person name="LaButti K."/>
            <person name="Larrondo L.F."/>
            <person name="Lindquist E."/>
            <person name="Ling A."/>
            <person name="Lombard V."/>
            <person name="Lucas S."/>
            <person name="Lundell T."/>
            <person name="Martin R."/>
            <person name="McLaughlin D.J."/>
            <person name="Morgenstern I."/>
            <person name="Morin E."/>
            <person name="Murat C."/>
            <person name="Nagy L.G."/>
            <person name="Nolan M."/>
            <person name="Ohm R.A."/>
            <person name="Patyshakuliyeva A."/>
            <person name="Rokas A."/>
            <person name="Ruiz-Duenas F.J."/>
            <person name="Sabat G."/>
            <person name="Salamov A."/>
            <person name="Samejima M."/>
            <person name="Schmutz J."/>
            <person name="Slot J.C."/>
            <person name="St John F."/>
            <person name="Stenlid J."/>
            <person name="Sun H."/>
            <person name="Sun S."/>
            <person name="Syed K."/>
            <person name="Tsang A."/>
            <person name="Wiebenga A."/>
            <person name="Young D."/>
            <person name="Pisabarro A."/>
            <person name="Eastwood D.C."/>
            <person name="Martin F."/>
            <person name="Cullen D."/>
            <person name="Grigoriev I.V."/>
            <person name="Hibbett D.S."/>
        </authorList>
    </citation>
    <scope>NUCLEOTIDE SEQUENCE [LARGE SCALE GENOMIC DNA]</scope>
    <source>
        <strain evidence="2">RWD-64-598 SS2</strain>
    </source>
</reference>
<dbReference type="EMBL" id="JH711575">
    <property type="protein sequence ID" value="EIW83842.1"/>
    <property type="molecule type" value="Genomic_DNA"/>
</dbReference>
<dbReference type="KEGG" id="cput:CONPUDRAFT_163123"/>
<accession>A0A5M3MXL8</accession>
<evidence type="ECO:0000313" key="1">
    <source>
        <dbReference type="EMBL" id="EIW83842.1"/>
    </source>
</evidence>